<dbReference type="Proteomes" id="UP001284601">
    <property type="component" value="Unassembled WGS sequence"/>
</dbReference>
<accession>A0ABU4HJ21</accession>
<dbReference type="EMBL" id="JAWSTH010000004">
    <property type="protein sequence ID" value="MDW5593318.1"/>
    <property type="molecule type" value="Genomic_DNA"/>
</dbReference>
<evidence type="ECO:0000313" key="2">
    <source>
        <dbReference type="Proteomes" id="UP001284601"/>
    </source>
</evidence>
<dbReference type="RefSeq" id="WP_318595578.1">
    <property type="nucleotide sequence ID" value="NZ_JAWSTH010000004.1"/>
</dbReference>
<proteinExistence type="predicted"/>
<gene>
    <name evidence="1" type="ORF">R7226_03155</name>
</gene>
<comment type="caution">
    <text evidence="1">The sequence shown here is derived from an EMBL/GenBank/DDBJ whole genome shotgun (WGS) entry which is preliminary data.</text>
</comment>
<name>A0ABU4HJ21_9ACTN</name>
<reference evidence="1 2" key="2">
    <citation type="submission" date="2023-10" db="EMBL/GenBank/DDBJ databases">
        <authorList>
            <person name="Han X.F."/>
        </authorList>
    </citation>
    <scope>NUCLEOTIDE SEQUENCE [LARGE SCALE GENOMIC DNA]</scope>
    <source>
        <strain evidence="1 2">KCTC 39840</strain>
    </source>
</reference>
<reference evidence="2" key="1">
    <citation type="submission" date="2023-07" db="EMBL/GenBank/DDBJ databases">
        <title>Conexibacter stalactiti sp. nov., isolated from stalactites in a lava cave and emended description of the genus Conexibacter.</title>
        <authorList>
            <person name="Lee S.D."/>
        </authorList>
    </citation>
    <scope>NUCLEOTIDE SEQUENCE [LARGE SCALE GENOMIC DNA]</scope>
    <source>
        <strain evidence="2">KCTC 39840</strain>
    </source>
</reference>
<protein>
    <submittedName>
        <fullName evidence="1">Uncharacterized protein</fullName>
    </submittedName>
</protein>
<keyword evidence="2" id="KW-1185">Reference proteome</keyword>
<organism evidence="1 2">
    <name type="scientific">Conexibacter stalactiti</name>
    <dbReference type="NCBI Taxonomy" id="1940611"/>
    <lineage>
        <taxon>Bacteria</taxon>
        <taxon>Bacillati</taxon>
        <taxon>Actinomycetota</taxon>
        <taxon>Thermoleophilia</taxon>
        <taxon>Solirubrobacterales</taxon>
        <taxon>Conexibacteraceae</taxon>
        <taxon>Conexibacter</taxon>
    </lineage>
</organism>
<sequence length="212" mass="23425">MPPTDRYVIRFAAEPPQETLPYGRWADTLRSWFLEAVDAIDPGEDEIGEPGDVVWFPDRSYGGRTYVPATARTSTGLELFGYVSFAEGAGGAPDDFAAHADFTSETADANPEWQIDLNEEVVGSWRGHNGRTADMTLIWGIPLVKNGAIVTAELADLAVDQCELVDYRFTLIAPDAYRSDYLDVKLFSAAGDELARESLYVEDDDEDEEEEA</sequence>
<evidence type="ECO:0000313" key="1">
    <source>
        <dbReference type="EMBL" id="MDW5593318.1"/>
    </source>
</evidence>